<keyword evidence="1" id="KW-0812">Transmembrane</keyword>
<accession>A0A078HNM2</accession>
<dbReference type="AlphaFoldDB" id="A0A078HNM2"/>
<feature type="transmembrane region" description="Helical" evidence="1">
    <location>
        <begin position="30"/>
        <end position="55"/>
    </location>
</feature>
<gene>
    <name evidence="2" type="primary">BnaC09g21580D</name>
    <name evidence="2" type="ORF">GSBRNA2T00067389001</name>
</gene>
<evidence type="ECO:0000313" key="3">
    <source>
        <dbReference type="Proteomes" id="UP000028999"/>
    </source>
</evidence>
<evidence type="ECO:0000256" key="1">
    <source>
        <dbReference type="SAM" id="Phobius"/>
    </source>
</evidence>
<evidence type="ECO:0000313" key="2">
    <source>
        <dbReference type="EMBL" id="CDY39186.1"/>
    </source>
</evidence>
<keyword evidence="1" id="KW-1133">Transmembrane helix</keyword>
<dbReference type="Gramene" id="CDY39186">
    <property type="protein sequence ID" value="CDY39186"/>
    <property type="gene ID" value="GSBRNA2T00067389001"/>
</dbReference>
<dbReference type="PaxDb" id="3708-A0A078HNM2"/>
<keyword evidence="3" id="KW-1185">Reference proteome</keyword>
<dbReference type="Proteomes" id="UP000028999">
    <property type="component" value="Unassembled WGS sequence"/>
</dbReference>
<name>A0A078HNM2_BRANA</name>
<protein>
    <submittedName>
        <fullName evidence="2">BnaC09g21580D protein</fullName>
    </submittedName>
</protein>
<reference evidence="2 3" key="1">
    <citation type="journal article" date="2014" name="Science">
        <title>Plant genetics. Early allopolyploid evolution in the post-Neolithic Brassica napus oilseed genome.</title>
        <authorList>
            <person name="Chalhoub B."/>
            <person name="Denoeud F."/>
            <person name="Liu S."/>
            <person name="Parkin I.A."/>
            <person name="Tang H."/>
            <person name="Wang X."/>
            <person name="Chiquet J."/>
            <person name="Belcram H."/>
            <person name="Tong C."/>
            <person name="Samans B."/>
            <person name="Correa M."/>
            <person name="Da Silva C."/>
            <person name="Just J."/>
            <person name="Falentin C."/>
            <person name="Koh C.S."/>
            <person name="Le Clainche I."/>
            <person name="Bernard M."/>
            <person name="Bento P."/>
            <person name="Noel B."/>
            <person name="Labadie K."/>
            <person name="Alberti A."/>
            <person name="Charles M."/>
            <person name="Arnaud D."/>
            <person name="Guo H."/>
            <person name="Daviaud C."/>
            <person name="Alamery S."/>
            <person name="Jabbari K."/>
            <person name="Zhao M."/>
            <person name="Edger P.P."/>
            <person name="Chelaifa H."/>
            <person name="Tack D."/>
            <person name="Lassalle G."/>
            <person name="Mestiri I."/>
            <person name="Schnel N."/>
            <person name="Le Paslier M.C."/>
            <person name="Fan G."/>
            <person name="Renault V."/>
            <person name="Bayer P.E."/>
            <person name="Golicz A.A."/>
            <person name="Manoli S."/>
            <person name="Lee T.H."/>
            <person name="Thi V.H."/>
            <person name="Chalabi S."/>
            <person name="Hu Q."/>
            <person name="Fan C."/>
            <person name="Tollenaere R."/>
            <person name="Lu Y."/>
            <person name="Battail C."/>
            <person name="Shen J."/>
            <person name="Sidebottom C.H."/>
            <person name="Wang X."/>
            <person name="Canaguier A."/>
            <person name="Chauveau A."/>
            <person name="Berard A."/>
            <person name="Deniot G."/>
            <person name="Guan M."/>
            <person name="Liu Z."/>
            <person name="Sun F."/>
            <person name="Lim Y.P."/>
            <person name="Lyons E."/>
            <person name="Town C.D."/>
            <person name="Bancroft I."/>
            <person name="Wang X."/>
            <person name="Meng J."/>
            <person name="Ma J."/>
            <person name="Pires J.C."/>
            <person name="King G.J."/>
            <person name="Brunel D."/>
            <person name="Delourme R."/>
            <person name="Renard M."/>
            <person name="Aury J.M."/>
            <person name="Adams K.L."/>
            <person name="Batley J."/>
            <person name="Snowdon R.J."/>
            <person name="Tost J."/>
            <person name="Edwards D."/>
            <person name="Zhou Y."/>
            <person name="Hua W."/>
            <person name="Sharpe A.G."/>
            <person name="Paterson A.H."/>
            <person name="Guan C."/>
            <person name="Wincker P."/>
        </authorList>
    </citation>
    <scope>NUCLEOTIDE SEQUENCE [LARGE SCALE GENOMIC DNA]</scope>
    <source>
        <strain evidence="3">cv. Darmor-bzh</strain>
    </source>
</reference>
<dbReference type="EMBL" id="LK032442">
    <property type="protein sequence ID" value="CDY39186.1"/>
    <property type="molecule type" value="Genomic_DNA"/>
</dbReference>
<sequence length="189" mass="21729">MDNYININFVWFLVHPSNPPLRSCMRKRRLCSSLIFTTTVVHKVIVISSLLLLVLCSGTETWRRATSELPLFTITGCWNLHNPPEICTVTINPRTPTQNPLHLLTDLFTLRERRWRRIVVWNAHLEVYGKNHVLNCTLWKSWAQCDFNKSPGTSAANSQFSVALNFKIERTAVDLRGCIYNIKGFGVKS</sequence>
<keyword evidence="1" id="KW-0472">Membrane</keyword>
<proteinExistence type="predicted"/>
<organism evidence="2 3">
    <name type="scientific">Brassica napus</name>
    <name type="common">Rape</name>
    <dbReference type="NCBI Taxonomy" id="3708"/>
    <lineage>
        <taxon>Eukaryota</taxon>
        <taxon>Viridiplantae</taxon>
        <taxon>Streptophyta</taxon>
        <taxon>Embryophyta</taxon>
        <taxon>Tracheophyta</taxon>
        <taxon>Spermatophyta</taxon>
        <taxon>Magnoliopsida</taxon>
        <taxon>eudicotyledons</taxon>
        <taxon>Gunneridae</taxon>
        <taxon>Pentapetalae</taxon>
        <taxon>rosids</taxon>
        <taxon>malvids</taxon>
        <taxon>Brassicales</taxon>
        <taxon>Brassicaceae</taxon>
        <taxon>Brassiceae</taxon>
        <taxon>Brassica</taxon>
    </lineage>
</organism>